<dbReference type="GO" id="GO:0005524">
    <property type="term" value="F:ATP binding"/>
    <property type="evidence" value="ECO:0007669"/>
    <property type="project" value="InterPro"/>
</dbReference>
<keyword evidence="3" id="KW-1185">Reference proteome</keyword>
<dbReference type="Gene3D" id="3.30.470.20">
    <property type="entry name" value="ATP-grasp fold, B domain"/>
    <property type="match status" value="1"/>
</dbReference>
<accession>A0AAE3M7S3</accession>
<dbReference type="PANTHER" id="PTHR42793:SF1">
    <property type="entry name" value="PEPTIDYL-LYSINE N-ACETYLTRANSFERASE PATZ"/>
    <property type="match status" value="1"/>
</dbReference>
<dbReference type="InterPro" id="IPR032875">
    <property type="entry name" value="Succ_CoA_lig_flav_dom"/>
</dbReference>
<evidence type="ECO:0000259" key="1">
    <source>
        <dbReference type="SMART" id="SM00881"/>
    </source>
</evidence>
<evidence type="ECO:0000313" key="3">
    <source>
        <dbReference type="Proteomes" id="UP001209229"/>
    </source>
</evidence>
<dbReference type="SUPFAM" id="SSF56059">
    <property type="entry name" value="Glutathione synthetase ATP-binding domain-like"/>
    <property type="match status" value="1"/>
</dbReference>
<name>A0AAE3M7S3_9BACT</name>
<dbReference type="AlphaFoldDB" id="A0AAE3M7S3"/>
<dbReference type="Pfam" id="PF13607">
    <property type="entry name" value="Succ_CoA_lig"/>
    <property type="match status" value="1"/>
</dbReference>
<dbReference type="SMART" id="SM00881">
    <property type="entry name" value="CoA_binding"/>
    <property type="match status" value="1"/>
</dbReference>
<proteinExistence type="predicted"/>
<evidence type="ECO:0000313" key="2">
    <source>
        <dbReference type="EMBL" id="MCW3788663.1"/>
    </source>
</evidence>
<dbReference type="PANTHER" id="PTHR42793">
    <property type="entry name" value="COA BINDING DOMAIN CONTAINING PROTEIN"/>
    <property type="match status" value="1"/>
</dbReference>
<dbReference type="Gene3D" id="3.40.50.720">
    <property type="entry name" value="NAD(P)-binding Rossmann-like Domain"/>
    <property type="match status" value="1"/>
</dbReference>
<dbReference type="Proteomes" id="UP001209229">
    <property type="component" value="Unassembled WGS sequence"/>
</dbReference>
<reference evidence="2" key="1">
    <citation type="submission" date="2022-10" db="EMBL/GenBank/DDBJ databases">
        <authorList>
            <person name="Yu W.X."/>
        </authorList>
    </citation>
    <scope>NUCLEOTIDE SEQUENCE</scope>
    <source>
        <strain evidence="2">AAT</strain>
    </source>
</reference>
<dbReference type="SUPFAM" id="SSF52210">
    <property type="entry name" value="Succinyl-CoA synthetase domains"/>
    <property type="match status" value="2"/>
</dbReference>
<dbReference type="InterPro" id="IPR013815">
    <property type="entry name" value="ATP_grasp_subdomain_1"/>
</dbReference>
<dbReference type="EMBL" id="JAPDPJ010000061">
    <property type="protein sequence ID" value="MCW3788663.1"/>
    <property type="molecule type" value="Genomic_DNA"/>
</dbReference>
<comment type="caution">
    <text evidence="2">The sequence shown here is derived from an EMBL/GenBank/DDBJ whole genome shotgun (WGS) entry which is preliminary data.</text>
</comment>
<sequence>MVNQQLLNPQSIVVIGGSNDLSKPGGKILHHILKSFKGKIYVTNPKTAHVQGIETFSAVEDLPDNIDLAVIAVAAKYCPCAVKTLALNKGTKAFIIISAGFSEESEQGALYEREIVEVINQVDGCLIGPNCIGMMNQNHHSVFTTPIPVFSNKGVDFISGSGATAVFIMEIGRPLGLRFNSVYSVGNSAQIGVEDVLEYLDLSYNPKTSSKIKLLYIESVNDGKKLLKHARSLINKGCKIAGIKAGFSEDGSRAASSHTGAMANSDMAVDALFKKAGIVRCYGRMELAVVGAIYMTKEFEGRNIAIITHAGGPAVMLTDTLSKAGFKVPKLDGEATEKLKEKLYDGSSVANPIDFLATGNAEQLAAIIDACENDFDQIDAIVVIFGSSGLFPVKEVYEVLHQKSLSCQKPIFAILPSIINVKDDIETFISKGHVNFPDEVIFGEALAKVYFSNDNNTEEIRDGSVVDLEDLIEKFEDGYLPPEKVSALISKVDIPFVAELVLRSTQELDMRINHVEFPVVLKVIGPVHKSDVGGVFLNVKDAEELYDKYDKLMQIEGAEGVLIQQMVSGIELFLGAKYDEGFGHTILCGLGGVFVEVLKDVSYSMAPVSKDEALNMIKSLKGIKILHGLRGQEGVNIDLFAEIIVQFSNLVYQHPEIKEIDLNPLMGNLKRIVAVDARIRIEKGE</sequence>
<keyword evidence="2" id="KW-0436">Ligase</keyword>
<dbReference type="RefSeq" id="WP_301192221.1">
    <property type="nucleotide sequence ID" value="NZ_JAPDPJ010000061.1"/>
</dbReference>
<dbReference type="InterPro" id="IPR036291">
    <property type="entry name" value="NAD(P)-bd_dom_sf"/>
</dbReference>
<dbReference type="Gene3D" id="3.40.50.261">
    <property type="entry name" value="Succinyl-CoA synthetase domains"/>
    <property type="match status" value="2"/>
</dbReference>
<dbReference type="Gene3D" id="3.30.1490.20">
    <property type="entry name" value="ATP-grasp fold, A domain"/>
    <property type="match status" value="1"/>
</dbReference>
<organism evidence="2 3">
    <name type="scientific">Plebeiibacterium sediminum</name>
    <dbReference type="NCBI Taxonomy" id="2992112"/>
    <lineage>
        <taxon>Bacteria</taxon>
        <taxon>Pseudomonadati</taxon>
        <taxon>Bacteroidota</taxon>
        <taxon>Bacteroidia</taxon>
        <taxon>Marinilabiliales</taxon>
        <taxon>Marinilabiliaceae</taxon>
        <taxon>Plebeiibacterium</taxon>
    </lineage>
</organism>
<protein>
    <submittedName>
        <fullName evidence="2">Acetate--CoA ligase family protein</fullName>
    </submittedName>
</protein>
<dbReference type="GO" id="GO:0016874">
    <property type="term" value="F:ligase activity"/>
    <property type="evidence" value="ECO:0007669"/>
    <property type="project" value="UniProtKB-KW"/>
</dbReference>
<gene>
    <name evidence="2" type="ORF">OM075_19495</name>
</gene>
<dbReference type="InterPro" id="IPR016102">
    <property type="entry name" value="Succinyl-CoA_synth-like"/>
</dbReference>
<dbReference type="SUPFAM" id="SSF51735">
    <property type="entry name" value="NAD(P)-binding Rossmann-fold domains"/>
    <property type="match status" value="1"/>
</dbReference>
<dbReference type="Pfam" id="PF13380">
    <property type="entry name" value="CoA_binding_2"/>
    <property type="match status" value="1"/>
</dbReference>
<dbReference type="Pfam" id="PF13549">
    <property type="entry name" value="ATP-grasp_5"/>
    <property type="match status" value="1"/>
</dbReference>
<dbReference type="InterPro" id="IPR003781">
    <property type="entry name" value="CoA-bd"/>
</dbReference>
<feature type="domain" description="CoA-binding" evidence="1">
    <location>
        <begin position="6"/>
        <end position="101"/>
    </location>
</feature>